<dbReference type="GO" id="GO:0008933">
    <property type="term" value="F:peptidoglycan lytic transglycosylase activity"/>
    <property type="evidence" value="ECO:0007669"/>
    <property type="project" value="InterPro"/>
</dbReference>
<keyword evidence="5" id="KW-1185">Reference proteome</keyword>
<dbReference type="EMBL" id="AP014633">
    <property type="protein sequence ID" value="BAP55574.1"/>
    <property type="molecule type" value="Genomic_DNA"/>
</dbReference>
<proteinExistence type="inferred from homology"/>
<dbReference type="Gene3D" id="1.10.530.10">
    <property type="match status" value="1"/>
</dbReference>
<dbReference type="InterPro" id="IPR000189">
    <property type="entry name" value="Transglyc_AS"/>
</dbReference>
<dbReference type="Pfam" id="PF01464">
    <property type="entry name" value="SLT"/>
    <property type="match status" value="1"/>
</dbReference>
<comment type="similarity">
    <text evidence="1">Belongs to the transglycosylase Slt family.</text>
</comment>
<dbReference type="PROSITE" id="PS00922">
    <property type="entry name" value="TRANSGLYCOSYLASE"/>
    <property type="match status" value="1"/>
</dbReference>
<dbReference type="InterPro" id="IPR008258">
    <property type="entry name" value="Transglycosylase_SLT_dom_1"/>
</dbReference>
<dbReference type="InterPro" id="IPR025392">
    <property type="entry name" value="DUF4124"/>
</dbReference>
<evidence type="ECO:0000259" key="3">
    <source>
        <dbReference type="Pfam" id="PF13511"/>
    </source>
</evidence>
<dbReference type="GO" id="GO:0016020">
    <property type="term" value="C:membrane"/>
    <property type="evidence" value="ECO:0007669"/>
    <property type="project" value="InterPro"/>
</dbReference>
<feature type="domain" description="Transglycosylase SLT" evidence="2">
    <location>
        <begin position="127"/>
        <end position="226"/>
    </location>
</feature>
<evidence type="ECO:0000313" key="5">
    <source>
        <dbReference type="Proteomes" id="UP000031623"/>
    </source>
</evidence>
<accession>A0A090AEZ4</accession>
<gene>
    <name evidence="4" type="ORF">THII_1277</name>
</gene>
<protein>
    <submittedName>
        <fullName evidence="4">Murein transglycosylase</fullName>
    </submittedName>
</protein>
<evidence type="ECO:0000256" key="1">
    <source>
        <dbReference type="ARBA" id="ARBA00007734"/>
    </source>
</evidence>
<dbReference type="KEGG" id="tig:THII_1277"/>
<dbReference type="AlphaFoldDB" id="A0A090AEZ4"/>
<reference evidence="4 5" key="1">
    <citation type="journal article" date="2014" name="ISME J.">
        <title>Ecophysiology of Thioploca ingrica as revealed by the complete genome sequence supplemented with proteomic evidence.</title>
        <authorList>
            <person name="Kojima H."/>
            <person name="Ogura Y."/>
            <person name="Yamamoto N."/>
            <person name="Togashi T."/>
            <person name="Mori H."/>
            <person name="Watanabe T."/>
            <person name="Nemoto F."/>
            <person name="Kurokawa K."/>
            <person name="Hayashi T."/>
            <person name="Fukui M."/>
        </authorList>
    </citation>
    <scope>NUCLEOTIDE SEQUENCE [LARGE SCALE GENOMIC DNA]</scope>
</reference>
<dbReference type="Pfam" id="PF13511">
    <property type="entry name" value="DUF4124"/>
    <property type="match status" value="1"/>
</dbReference>
<feature type="domain" description="DUF4124" evidence="3">
    <location>
        <begin position="21"/>
        <end position="61"/>
    </location>
</feature>
<evidence type="ECO:0000313" key="4">
    <source>
        <dbReference type="EMBL" id="BAP55574.1"/>
    </source>
</evidence>
<dbReference type="HOGENOM" id="CLU_065765_1_2_6"/>
<dbReference type="InterPro" id="IPR023346">
    <property type="entry name" value="Lysozyme-like_dom_sf"/>
</dbReference>
<sequence>MKRLTLDPLCLFGMIMLAQILISPAQSSEIYSYVDTDGVRHYTDNHPSHRPTVKLYPQPTSQSTGSVKIYRFVDDDNVIHLTDNPKDSRYRLIYQGGSNVPSFTGNVYSGIDVSPDLHDKYQDYQNLVAEAASYTQLEPALLHAVIQTESAYNPQAVSPKGAVGLMQLMPATAKRFGVSDRTDATSNIYGGARYLRYLLGLFNNNLNLALAGYNAGENAVIRYGNQIPPYQETKSYVRRVLALYKSYQEQM</sequence>
<dbReference type="PANTHER" id="PTHR37423:SF2">
    <property type="entry name" value="MEMBRANE-BOUND LYTIC MUREIN TRANSGLYCOSYLASE C"/>
    <property type="match status" value="1"/>
</dbReference>
<name>A0A090AEZ4_9GAMM</name>
<dbReference type="PANTHER" id="PTHR37423">
    <property type="entry name" value="SOLUBLE LYTIC MUREIN TRANSGLYCOSYLASE-RELATED"/>
    <property type="match status" value="1"/>
</dbReference>
<dbReference type="CDD" id="cd00254">
    <property type="entry name" value="LT-like"/>
    <property type="match status" value="1"/>
</dbReference>
<dbReference type="SUPFAM" id="SSF53955">
    <property type="entry name" value="Lysozyme-like"/>
    <property type="match status" value="1"/>
</dbReference>
<dbReference type="GO" id="GO:0000270">
    <property type="term" value="P:peptidoglycan metabolic process"/>
    <property type="evidence" value="ECO:0007669"/>
    <property type="project" value="InterPro"/>
</dbReference>
<evidence type="ECO:0000259" key="2">
    <source>
        <dbReference type="Pfam" id="PF01464"/>
    </source>
</evidence>
<organism evidence="4 5">
    <name type="scientific">Thioploca ingrica</name>
    <dbReference type="NCBI Taxonomy" id="40754"/>
    <lineage>
        <taxon>Bacteria</taxon>
        <taxon>Pseudomonadati</taxon>
        <taxon>Pseudomonadota</taxon>
        <taxon>Gammaproteobacteria</taxon>
        <taxon>Thiotrichales</taxon>
        <taxon>Thiotrichaceae</taxon>
        <taxon>Thioploca</taxon>
    </lineage>
</organism>
<dbReference type="Proteomes" id="UP000031623">
    <property type="component" value="Chromosome"/>
</dbReference>